<sequence>MATGHGAGQEAAPDWRSGALGELHALLAATVPVDALLDAIVRRAATLAGPDASAAITVRLGGQATVVAASDERAATCDRAEQAAGDGPCLEAARVERLITVPDVAADPRWREWREATLAAGFGSAAALPARAEDGIQLDLAINLYRAGTGEWHEDVLAGVGRFADDAGRAVAVAARAEEQARVNADLKQAMAARAVIDQALGVVMAQNRCGPEEAFAILRRASQNRNAKMRDVAAEIVTRISGTEPHSPHEFRDRPGR</sequence>
<organism evidence="6 8">
    <name type="scientific">Cellulomonas hominis</name>
    <dbReference type="NCBI Taxonomy" id="156981"/>
    <lineage>
        <taxon>Bacteria</taxon>
        <taxon>Bacillati</taxon>
        <taxon>Actinomycetota</taxon>
        <taxon>Actinomycetes</taxon>
        <taxon>Micrococcales</taxon>
        <taxon>Cellulomonadaceae</taxon>
        <taxon>Cellulomonas</taxon>
    </lineage>
</organism>
<dbReference type="GO" id="GO:0016301">
    <property type="term" value="F:kinase activity"/>
    <property type="evidence" value="ECO:0007669"/>
    <property type="project" value="UniProtKB-KW"/>
</dbReference>
<dbReference type="SUPFAM" id="SSF55781">
    <property type="entry name" value="GAF domain-like"/>
    <property type="match status" value="1"/>
</dbReference>
<dbReference type="PIRSF" id="PIRSF036625">
    <property type="entry name" value="GAF_ANTAR"/>
    <property type="match status" value="1"/>
</dbReference>
<dbReference type="Proteomes" id="UP000564629">
    <property type="component" value="Unassembled WGS sequence"/>
</dbReference>
<reference evidence="6 8" key="1">
    <citation type="submission" date="2019-07" db="EMBL/GenBank/DDBJ databases">
        <title>Whole genome shotgun sequence of Cellulomonas hominis NBRC 16055.</title>
        <authorList>
            <person name="Hosoyama A."/>
            <person name="Uohara A."/>
            <person name="Ohji S."/>
            <person name="Ichikawa N."/>
        </authorList>
    </citation>
    <scope>NUCLEOTIDE SEQUENCE [LARGE SCALE GENOMIC DNA]</scope>
    <source>
        <strain evidence="6 8">NBRC 16055</strain>
    </source>
</reference>
<feature type="domain" description="ANTAR" evidence="5">
    <location>
        <begin position="177"/>
        <end position="238"/>
    </location>
</feature>
<dbReference type="Gene3D" id="1.10.10.10">
    <property type="entry name" value="Winged helix-like DNA-binding domain superfamily/Winged helix DNA-binding domain"/>
    <property type="match status" value="1"/>
</dbReference>
<dbReference type="EMBL" id="JACHDN010000001">
    <property type="protein sequence ID" value="MBB5471614.1"/>
    <property type="molecule type" value="Genomic_DNA"/>
</dbReference>
<keyword evidence="1" id="KW-0808">Transferase</keyword>
<keyword evidence="3" id="KW-0805">Transcription regulation</keyword>
<dbReference type="InterPro" id="IPR012074">
    <property type="entry name" value="GAF_ANTAR"/>
</dbReference>
<proteinExistence type="predicted"/>
<dbReference type="SUPFAM" id="SSF52172">
    <property type="entry name" value="CheY-like"/>
    <property type="match status" value="1"/>
</dbReference>
<dbReference type="Pfam" id="PF03861">
    <property type="entry name" value="ANTAR"/>
    <property type="match status" value="1"/>
</dbReference>
<evidence type="ECO:0000259" key="5">
    <source>
        <dbReference type="PROSITE" id="PS50921"/>
    </source>
</evidence>
<dbReference type="Gene3D" id="3.30.450.40">
    <property type="match status" value="1"/>
</dbReference>
<evidence type="ECO:0000313" key="6">
    <source>
        <dbReference type="EMBL" id="GEL46443.1"/>
    </source>
</evidence>
<keyword evidence="2" id="KW-0418">Kinase</keyword>
<protein>
    <submittedName>
        <fullName evidence="7">GAF domain-containing protein</fullName>
    </submittedName>
    <submittedName>
        <fullName evidence="6">Transcriptional regulator</fullName>
    </submittedName>
</protein>
<dbReference type="SMART" id="SM01012">
    <property type="entry name" value="ANTAR"/>
    <property type="match status" value="1"/>
</dbReference>
<evidence type="ECO:0000313" key="7">
    <source>
        <dbReference type="EMBL" id="MBB5471614.1"/>
    </source>
</evidence>
<dbReference type="InterPro" id="IPR011006">
    <property type="entry name" value="CheY-like_superfamily"/>
</dbReference>
<dbReference type="EMBL" id="BJVQ01000016">
    <property type="protein sequence ID" value="GEL46443.1"/>
    <property type="molecule type" value="Genomic_DNA"/>
</dbReference>
<dbReference type="InterPro" id="IPR029016">
    <property type="entry name" value="GAF-like_dom_sf"/>
</dbReference>
<gene>
    <name evidence="6" type="ORF">CHO01_15590</name>
    <name evidence="7" type="ORF">HNR08_000350</name>
</gene>
<dbReference type="InterPro" id="IPR003018">
    <property type="entry name" value="GAF"/>
</dbReference>
<evidence type="ECO:0000256" key="2">
    <source>
        <dbReference type="ARBA" id="ARBA00022777"/>
    </source>
</evidence>
<name>A0A511FB48_9CELL</name>
<comment type="caution">
    <text evidence="6">The sequence shown here is derived from an EMBL/GenBank/DDBJ whole genome shotgun (WGS) entry which is preliminary data.</text>
</comment>
<dbReference type="InterPro" id="IPR005561">
    <property type="entry name" value="ANTAR"/>
</dbReference>
<keyword evidence="8" id="KW-1185">Reference proteome</keyword>
<evidence type="ECO:0000256" key="1">
    <source>
        <dbReference type="ARBA" id="ARBA00022679"/>
    </source>
</evidence>
<dbReference type="OrthoDB" id="3688893at2"/>
<dbReference type="RefSeq" id="WP_146836116.1">
    <property type="nucleotide sequence ID" value="NZ_BJVQ01000016.1"/>
</dbReference>
<accession>A0A511FB48</accession>
<dbReference type="AlphaFoldDB" id="A0A511FB48"/>
<evidence type="ECO:0000313" key="9">
    <source>
        <dbReference type="Proteomes" id="UP000564629"/>
    </source>
</evidence>
<dbReference type="InterPro" id="IPR036388">
    <property type="entry name" value="WH-like_DNA-bd_sf"/>
</dbReference>
<dbReference type="PROSITE" id="PS50921">
    <property type="entry name" value="ANTAR"/>
    <property type="match status" value="1"/>
</dbReference>
<dbReference type="GO" id="GO:0003723">
    <property type="term" value="F:RNA binding"/>
    <property type="evidence" value="ECO:0007669"/>
    <property type="project" value="InterPro"/>
</dbReference>
<dbReference type="Pfam" id="PF13185">
    <property type="entry name" value="GAF_2"/>
    <property type="match status" value="1"/>
</dbReference>
<evidence type="ECO:0000256" key="3">
    <source>
        <dbReference type="ARBA" id="ARBA00023015"/>
    </source>
</evidence>
<reference evidence="7 9" key="2">
    <citation type="submission" date="2020-08" db="EMBL/GenBank/DDBJ databases">
        <title>Sequencing the genomes of 1000 actinobacteria strains.</title>
        <authorList>
            <person name="Klenk H.-P."/>
        </authorList>
    </citation>
    <scope>NUCLEOTIDE SEQUENCE [LARGE SCALE GENOMIC DNA]</scope>
    <source>
        <strain evidence="7 9">DSM 9581</strain>
    </source>
</reference>
<evidence type="ECO:0000313" key="8">
    <source>
        <dbReference type="Proteomes" id="UP000321723"/>
    </source>
</evidence>
<keyword evidence="4" id="KW-0804">Transcription</keyword>
<evidence type="ECO:0000256" key="4">
    <source>
        <dbReference type="ARBA" id="ARBA00023163"/>
    </source>
</evidence>
<dbReference type="Proteomes" id="UP000321723">
    <property type="component" value="Unassembled WGS sequence"/>
</dbReference>